<protein>
    <submittedName>
        <fullName evidence="1">Uncharacterized protein</fullName>
    </submittedName>
</protein>
<accession>A0A0A9AMP5</accession>
<name>A0A0A9AMP5_ARUDO</name>
<reference evidence="1" key="1">
    <citation type="submission" date="2014-09" db="EMBL/GenBank/DDBJ databases">
        <authorList>
            <person name="Magalhaes I.L.F."/>
            <person name="Oliveira U."/>
            <person name="Santos F.R."/>
            <person name="Vidigal T.H.D.A."/>
            <person name="Brescovit A.D."/>
            <person name="Santos A.J."/>
        </authorList>
    </citation>
    <scope>NUCLEOTIDE SEQUENCE</scope>
    <source>
        <tissue evidence="1">Shoot tissue taken approximately 20 cm above the soil surface</tissue>
    </source>
</reference>
<reference evidence="1" key="2">
    <citation type="journal article" date="2015" name="Data Brief">
        <title>Shoot transcriptome of the giant reed, Arundo donax.</title>
        <authorList>
            <person name="Barrero R.A."/>
            <person name="Guerrero F.D."/>
            <person name="Moolhuijzen P."/>
            <person name="Goolsby J.A."/>
            <person name="Tidwell J."/>
            <person name="Bellgard S.E."/>
            <person name="Bellgard M.I."/>
        </authorList>
    </citation>
    <scope>NUCLEOTIDE SEQUENCE</scope>
    <source>
        <tissue evidence="1">Shoot tissue taken approximately 20 cm above the soil surface</tissue>
    </source>
</reference>
<dbReference type="EMBL" id="GBRH01247710">
    <property type="protein sequence ID" value="JAD50185.1"/>
    <property type="molecule type" value="Transcribed_RNA"/>
</dbReference>
<organism evidence="1">
    <name type="scientific">Arundo donax</name>
    <name type="common">Giant reed</name>
    <name type="synonym">Donax arundinaceus</name>
    <dbReference type="NCBI Taxonomy" id="35708"/>
    <lineage>
        <taxon>Eukaryota</taxon>
        <taxon>Viridiplantae</taxon>
        <taxon>Streptophyta</taxon>
        <taxon>Embryophyta</taxon>
        <taxon>Tracheophyta</taxon>
        <taxon>Spermatophyta</taxon>
        <taxon>Magnoliopsida</taxon>
        <taxon>Liliopsida</taxon>
        <taxon>Poales</taxon>
        <taxon>Poaceae</taxon>
        <taxon>PACMAD clade</taxon>
        <taxon>Arundinoideae</taxon>
        <taxon>Arundineae</taxon>
        <taxon>Arundo</taxon>
    </lineage>
</organism>
<sequence length="10" mass="1190">MLTICLRKVL</sequence>
<evidence type="ECO:0000313" key="1">
    <source>
        <dbReference type="EMBL" id="JAD50185.1"/>
    </source>
</evidence>
<proteinExistence type="predicted"/>